<reference evidence="3 4" key="1">
    <citation type="submission" date="2019-10" db="EMBL/GenBank/DDBJ databases">
        <authorList>
            <person name="Palmer J.M."/>
        </authorList>
    </citation>
    <scope>NUCLEOTIDE SEQUENCE [LARGE SCALE GENOMIC DNA]</scope>
    <source>
        <strain evidence="3 4">TWF506</strain>
    </source>
</reference>
<evidence type="ECO:0000313" key="4">
    <source>
        <dbReference type="Proteomes" id="UP001307849"/>
    </source>
</evidence>
<evidence type="ECO:0000259" key="2">
    <source>
        <dbReference type="Pfam" id="PF14420"/>
    </source>
</evidence>
<dbReference type="Proteomes" id="UP001307849">
    <property type="component" value="Unassembled WGS sequence"/>
</dbReference>
<feature type="compositionally biased region" description="Basic and acidic residues" evidence="1">
    <location>
        <begin position="344"/>
        <end position="357"/>
    </location>
</feature>
<evidence type="ECO:0000256" key="1">
    <source>
        <dbReference type="SAM" id="MobiDB-lite"/>
    </source>
</evidence>
<sequence length="639" mass="73986">MRTHKSLMDEWENHRSEITLCYHVGHTQTQIKDTLRKKYGFRVTTKQLEYRLKQWGLRKNLTQKEYQIIHKRFSTMPQSTYVFLNDFPVPQEKLQRGLRRYPQQPPYKLILGNMGDLEDVSEGISFLTPPRSPSLVDFDFIDPETGSDDSFTVMTPPNVISDICWPFLPFLAQLLVTVVKNPSLIWARRFHVLFFLDFLSVKLPLERGWTYEKIKTKCIERGQEAEQDTRNTSIFHAVFKAFRGMNIGDSSYSVYRKFLDSFVAEEFIHTVFSFRGTRGTSKWTALLAVLGYKPPKSASALGNTTASHNFRLGTSDLESRQSSTSDGVSKKRKRFTDISSNSDEDTHERVDKISRRETAAEGLGRKLACPFAKGDPARYTTCSRINRQNLSGIKEHVKRVHYHGTLPSDIRATKSWAGIFDFVFPQWGNRPRPGPYFDVNFPFERTNKPQWQTKQSAAEKFIEEIDRGWPRTQAAPMEEYQEPLEDPRSLSIVPSPRMSPNLANTPLNHNFMYSTKFTPTTERAPYETPRVSTPCEGPAIGKRYTLLVARLPYIPNSVETAGPKGFTFDNFREFRHQFDQWLKSQFIDPQFSWERWELLNQFTNVRLRDTQAVIDDIDFSFVAQNSTRAALYLVAKVEF</sequence>
<dbReference type="InterPro" id="IPR025676">
    <property type="entry name" value="Clr5_dom"/>
</dbReference>
<evidence type="ECO:0000313" key="3">
    <source>
        <dbReference type="EMBL" id="KAK6510872.1"/>
    </source>
</evidence>
<organism evidence="3 4">
    <name type="scientific">Arthrobotrys conoides</name>
    <dbReference type="NCBI Taxonomy" id="74498"/>
    <lineage>
        <taxon>Eukaryota</taxon>
        <taxon>Fungi</taxon>
        <taxon>Dikarya</taxon>
        <taxon>Ascomycota</taxon>
        <taxon>Pezizomycotina</taxon>
        <taxon>Orbiliomycetes</taxon>
        <taxon>Orbiliales</taxon>
        <taxon>Orbiliaceae</taxon>
        <taxon>Arthrobotrys</taxon>
    </lineage>
</organism>
<feature type="region of interest" description="Disordered" evidence="1">
    <location>
        <begin position="312"/>
        <end position="357"/>
    </location>
</feature>
<keyword evidence="4" id="KW-1185">Reference proteome</keyword>
<protein>
    <recommendedName>
        <fullName evidence="2">Clr5 domain-containing protein</fullName>
    </recommendedName>
</protein>
<feature type="domain" description="Clr5" evidence="2">
    <location>
        <begin position="9"/>
        <end position="59"/>
    </location>
</feature>
<name>A0AAN8NTH8_9PEZI</name>
<proteinExistence type="predicted"/>
<dbReference type="AlphaFoldDB" id="A0AAN8NTH8"/>
<dbReference type="Pfam" id="PF14420">
    <property type="entry name" value="Clr5"/>
    <property type="match status" value="1"/>
</dbReference>
<gene>
    <name evidence="3" type="ORF">TWF506_009966</name>
</gene>
<dbReference type="EMBL" id="JAVHJM010000007">
    <property type="protein sequence ID" value="KAK6510872.1"/>
    <property type="molecule type" value="Genomic_DNA"/>
</dbReference>
<accession>A0AAN8NTH8</accession>
<comment type="caution">
    <text evidence="3">The sequence shown here is derived from an EMBL/GenBank/DDBJ whole genome shotgun (WGS) entry which is preliminary data.</text>
</comment>